<keyword evidence="6 8" id="KW-1133">Transmembrane helix</keyword>
<comment type="subcellular location">
    <subcellularLocation>
        <location evidence="1">Cell membrane</location>
        <topology evidence="1">Multi-pass membrane protein</topology>
    </subcellularLocation>
</comment>
<dbReference type="InterPro" id="IPR001851">
    <property type="entry name" value="ABC_transp_permease"/>
</dbReference>
<keyword evidence="4" id="KW-0997">Cell inner membrane</keyword>
<keyword evidence="2" id="KW-0813">Transport</keyword>
<evidence type="ECO:0000256" key="7">
    <source>
        <dbReference type="ARBA" id="ARBA00023136"/>
    </source>
</evidence>
<dbReference type="EMBL" id="JBHUGZ010000007">
    <property type="protein sequence ID" value="MFD1983051.1"/>
    <property type="molecule type" value="Genomic_DNA"/>
</dbReference>
<evidence type="ECO:0000313" key="10">
    <source>
        <dbReference type="Proteomes" id="UP001597405"/>
    </source>
</evidence>
<feature type="transmembrane region" description="Helical" evidence="8">
    <location>
        <begin position="91"/>
        <end position="111"/>
    </location>
</feature>
<dbReference type="Pfam" id="PF02653">
    <property type="entry name" value="BPD_transp_2"/>
    <property type="match status" value="1"/>
</dbReference>
<name>A0ABW4UA68_9HYPH</name>
<evidence type="ECO:0000256" key="8">
    <source>
        <dbReference type="SAM" id="Phobius"/>
    </source>
</evidence>
<feature type="transmembrane region" description="Helical" evidence="8">
    <location>
        <begin position="7"/>
        <end position="26"/>
    </location>
</feature>
<keyword evidence="3" id="KW-1003">Cell membrane</keyword>
<feature type="transmembrane region" description="Helical" evidence="8">
    <location>
        <begin position="263"/>
        <end position="281"/>
    </location>
</feature>
<sequence>MARATRFVSVWGLLIVLVALIALFSVLKPDTFLTYFNFQALAGSKSIQAIVALAAMIPIAANRFDLSVAFVLGIAQVLAIGLQGIGIPWPVVVVLILLLGALVGLINGILVTVVGIDSFIATLGTGTVLLGINQWYTGGQQVLANLPDSFLALSGVVYGVPLPAVYVLIITIVLWIVLEFLPVGRFVYVLGMNPRAAQLNGISEKKYVTGALVAAGVLSAFAGIVLQSQLQVGQSSVGQEYLLPAFTAALLGATAIKPGRVNVWGTVLAVAVLAVTVAGLNQLGAPFFVESLFNGATLIIAVGLAVTASKRRTVAGTAADAAARSGTDVPATPAEGVSK</sequence>
<organism evidence="9 10">
    <name type="scientific">Mesorhizobium newzealandense</name>
    <dbReference type="NCBI Taxonomy" id="1300302"/>
    <lineage>
        <taxon>Bacteria</taxon>
        <taxon>Pseudomonadati</taxon>
        <taxon>Pseudomonadota</taxon>
        <taxon>Alphaproteobacteria</taxon>
        <taxon>Hyphomicrobiales</taxon>
        <taxon>Phyllobacteriaceae</taxon>
        <taxon>Mesorhizobium</taxon>
    </lineage>
</organism>
<feature type="transmembrane region" description="Helical" evidence="8">
    <location>
        <begin position="156"/>
        <end position="178"/>
    </location>
</feature>
<protein>
    <submittedName>
        <fullName evidence="9">ABC transporter permease</fullName>
    </submittedName>
</protein>
<keyword evidence="5 8" id="KW-0812">Transmembrane</keyword>
<evidence type="ECO:0000256" key="4">
    <source>
        <dbReference type="ARBA" id="ARBA00022519"/>
    </source>
</evidence>
<evidence type="ECO:0000256" key="3">
    <source>
        <dbReference type="ARBA" id="ARBA00022475"/>
    </source>
</evidence>
<feature type="transmembrane region" description="Helical" evidence="8">
    <location>
        <begin position="207"/>
        <end position="226"/>
    </location>
</feature>
<evidence type="ECO:0000313" key="9">
    <source>
        <dbReference type="EMBL" id="MFD1983051.1"/>
    </source>
</evidence>
<feature type="transmembrane region" description="Helical" evidence="8">
    <location>
        <begin position="38"/>
        <end position="59"/>
    </location>
</feature>
<feature type="transmembrane region" description="Helical" evidence="8">
    <location>
        <begin position="66"/>
        <end position="85"/>
    </location>
</feature>
<proteinExistence type="predicted"/>
<dbReference type="RefSeq" id="WP_379096833.1">
    <property type="nucleotide sequence ID" value="NZ_JBHUGZ010000007.1"/>
</dbReference>
<accession>A0ABW4UA68</accession>
<dbReference type="PANTHER" id="PTHR32196:SF21">
    <property type="entry name" value="ABC TRANSPORTER PERMEASE PROTEIN YPHD-RELATED"/>
    <property type="match status" value="1"/>
</dbReference>
<evidence type="ECO:0000256" key="5">
    <source>
        <dbReference type="ARBA" id="ARBA00022692"/>
    </source>
</evidence>
<feature type="transmembrane region" description="Helical" evidence="8">
    <location>
        <begin position="118"/>
        <end position="136"/>
    </location>
</feature>
<keyword evidence="10" id="KW-1185">Reference proteome</keyword>
<keyword evidence="7 8" id="KW-0472">Membrane</keyword>
<dbReference type="PANTHER" id="PTHR32196">
    <property type="entry name" value="ABC TRANSPORTER PERMEASE PROTEIN YPHD-RELATED-RELATED"/>
    <property type="match status" value="1"/>
</dbReference>
<evidence type="ECO:0000256" key="6">
    <source>
        <dbReference type="ARBA" id="ARBA00022989"/>
    </source>
</evidence>
<feature type="transmembrane region" description="Helical" evidence="8">
    <location>
        <begin position="287"/>
        <end position="306"/>
    </location>
</feature>
<dbReference type="Proteomes" id="UP001597405">
    <property type="component" value="Unassembled WGS sequence"/>
</dbReference>
<evidence type="ECO:0000256" key="1">
    <source>
        <dbReference type="ARBA" id="ARBA00004651"/>
    </source>
</evidence>
<evidence type="ECO:0000256" key="2">
    <source>
        <dbReference type="ARBA" id="ARBA00022448"/>
    </source>
</evidence>
<comment type="caution">
    <text evidence="9">The sequence shown here is derived from an EMBL/GenBank/DDBJ whole genome shotgun (WGS) entry which is preliminary data.</text>
</comment>
<dbReference type="CDD" id="cd06579">
    <property type="entry name" value="TM_PBP1_transp_AraH_like"/>
    <property type="match status" value="1"/>
</dbReference>
<gene>
    <name evidence="9" type="ORF">ACFSOZ_10240</name>
</gene>
<reference evidence="10" key="1">
    <citation type="journal article" date="2019" name="Int. J. Syst. Evol. Microbiol.">
        <title>The Global Catalogue of Microorganisms (GCM) 10K type strain sequencing project: providing services to taxonomists for standard genome sequencing and annotation.</title>
        <authorList>
            <consortium name="The Broad Institute Genomics Platform"/>
            <consortium name="The Broad Institute Genome Sequencing Center for Infectious Disease"/>
            <person name="Wu L."/>
            <person name="Ma J."/>
        </authorList>
    </citation>
    <scope>NUCLEOTIDE SEQUENCE [LARGE SCALE GENOMIC DNA]</scope>
    <source>
        <strain evidence="10">CGMCC 1.16225</strain>
    </source>
</reference>
<feature type="transmembrane region" description="Helical" evidence="8">
    <location>
        <begin position="238"/>
        <end position="256"/>
    </location>
</feature>